<keyword evidence="1" id="KW-0812">Transmembrane</keyword>
<name>A0A9X6ZDZ9_BACCE</name>
<dbReference type="EMBL" id="LOMO01000001">
    <property type="protein sequence ID" value="KXY51246.1"/>
    <property type="molecule type" value="Genomic_DNA"/>
</dbReference>
<dbReference type="AlphaFoldDB" id="A0A9X6ZDZ9"/>
<reference evidence="2 4" key="1">
    <citation type="submission" date="2015-12" db="EMBL/GenBank/DDBJ databases">
        <title>Bacillus cereus Group isolate.</title>
        <authorList>
            <person name="Kovac J."/>
        </authorList>
    </citation>
    <scope>NUCLEOTIDE SEQUENCE [LARGE SCALE GENOMIC DNA]</scope>
    <source>
        <strain evidence="2 4">FSL K6-0073</strain>
    </source>
</reference>
<keyword evidence="1" id="KW-1133">Transmembrane helix</keyword>
<evidence type="ECO:0000313" key="5">
    <source>
        <dbReference type="Proteomes" id="UP000220210"/>
    </source>
</evidence>
<protein>
    <submittedName>
        <fullName evidence="3">Uncharacterized protein</fullName>
    </submittedName>
</protein>
<comment type="caution">
    <text evidence="3">The sequence shown here is derived from an EMBL/GenBank/DDBJ whole genome shotgun (WGS) entry which is preliminary data.</text>
</comment>
<dbReference type="Proteomes" id="UP000075476">
    <property type="component" value="Unassembled WGS sequence"/>
</dbReference>
<reference evidence="3 5" key="2">
    <citation type="submission" date="2017-09" db="EMBL/GenBank/DDBJ databases">
        <title>Large-scale bioinformatics analysis of Bacillus genomes uncovers conserved roles of natural products in bacterial physiology.</title>
        <authorList>
            <consortium name="Agbiome Team Llc"/>
            <person name="Bleich R.M."/>
            <person name="Kirk G.J."/>
            <person name="Santa Maria K.C."/>
            <person name="Allen S.E."/>
            <person name="Farag S."/>
            <person name="Shank E.A."/>
            <person name="Bowers A."/>
        </authorList>
    </citation>
    <scope>NUCLEOTIDE SEQUENCE [LARGE SCALE GENOMIC DNA]</scope>
    <source>
        <strain evidence="3 5">AFS020204</strain>
    </source>
</reference>
<organism evidence="3 5">
    <name type="scientific">Bacillus cereus</name>
    <dbReference type="NCBI Taxonomy" id="1396"/>
    <lineage>
        <taxon>Bacteria</taxon>
        <taxon>Bacillati</taxon>
        <taxon>Bacillota</taxon>
        <taxon>Bacilli</taxon>
        <taxon>Bacillales</taxon>
        <taxon>Bacillaceae</taxon>
        <taxon>Bacillus</taxon>
        <taxon>Bacillus cereus group</taxon>
    </lineage>
</organism>
<evidence type="ECO:0000313" key="3">
    <source>
        <dbReference type="EMBL" id="PFF45983.1"/>
    </source>
</evidence>
<evidence type="ECO:0000313" key="2">
    <source>
        <dbReference type="EMBL" id="KXY51246.1"/>
    </source>
</evidence>
<dbReference type="Proteomes" id="UP000220210">
    <property type="component" value="Unassembled WGS sequence"/>
</dbReference>
<keyword evidence="1" id="KW-0472">Membrane</keyword>
<proteinExistence type="predicted"/>
<dbReference type="RefSeq" id="WP_061662583.1">
    <property type="nucleotide sequence ID" value="NZ_LOMO01000001.1"/>
</dbReference>
<gene>
    <name evidence="2" type="ORF">AT268_32665</name>
    <name evidence="3" type="ORF">CN357_21240</name>
</gene>
<sequence>MSKEGWGALFGLILVVTGIYVVNLTIGSLNEMNDEYLKSKNNAIIALVSSELDVPKKEIVLKKEDNENEEIKNIEWYTATTSKGVYQLKVKETIDSDKQMSTESKPVIENMAQVKIGSTDN</sequence>
<evidence type="ECO:0000256" key="1">
    <source>
        <dbReference type="SAM" id="Phobius"/>
    </source>
</evidence>
<evidence type="ECO:0000313" key="4">
    <source>
        <dbReference type="Proteomes" id="UP000075476"/>
    </source>
</evidence>
<dbReference type="EMBL" id="NTSO01000015">
    <property type="protein sequence ID" value="PFF45983.1"/>
    <property type="molecule type" value="Genomic_DNA"/>
</dbReference>
<feature type="transmembrane region" description="Helical" evidence="1">
    <location>
        <begin position="6"/>
        <end position="29"/>
    </location>
</feature>
<accession>A0A9X6ZDZ9</accession>